<protein>
    <submittedName>
        <fullName evidence="2">TrkA family potassium uptake protein</fullName>
    </submittedName>
</protein>
<dbReference type="InterPro" id="IPR006037">
    <property type="entry name" value="RCK_C"/>
</dbReference>
<evidence type="ECO:0000313" key="3">
    <source>
        <dbReference type="Proteomes" id="UP000469346"/>
    </source>
</evidence>
<dbReference type="Pfam" id="PF02254">
    <property type="entry name" value="TrkA_N"/>
    <property type="match status" value="1"/>
</dbReference>
<dbReference type="AlphaFoldDB" id="A0A6N9TMM0"/>
<feature type="domain" description="RCK C-terminal" evidence="1">
    <location>
        <begin position="139"/>
        <end position="225"/>
    </location>
</feature>
<reference evidence="2 3" key="1">
    <citation type="submission" date="2020-02" db="EMBL/GenBank/DDBJ databases">
        <title>Comparative genomics of sulfur disproportionating microorganisms.</title>
        <authorList>
            <person name="Ward L.M."/>
            <person name="Bertran E."/>
            <person name="Johnston D.T."/>
        </authorList>
    </citation>
    <scope>NUCLEOTIDE SEQUENCE [LARGE SCALE GENOMIC DNA]</scope>
    <source>
        <strain evidence="2 3">DSM 100025</strain>
    </source>
</reference>
<organism evidence="2 3">
    <name type="scientific">Dissulfurirhabdus thermomarina</name>
    <dbReference type="NCBI Taxonomy" id="1765737"/>
    <lineage>
        <taxon>Bacteria</taxon>
        <taxon>Deltaproteobacteria</taxon>
        <taxon>Dissulfurirhabdaceae</taxon>
        <taxon>Dissulfurirhabdus</taxon>
    </lineage>
</organism>
<dbReference type="InterPro" id="IPR036291">
    <property type="entry name" value="NAD(P)-bd_dom_sf"/>
</dbReference>
<dbReference type="PROSITE" id="PS51202">
    <property type="entry name" value="RCK_C"/>
    <property type="match status" value="1"/>
</dbReference>
<dbReference type="InterPro" id="IPR003148">
    <property type="entry name" value="RCK_N"/>
</dbReference>
<dbReference type="Proteomes" id="UP000469346">
    <property type="component" value="Unassembled WGS sequence"/>
</dbReference>
<dbReference type="PANTHER" id="PTHR43833:SF7">
    <property type="entry name" value="KTR SYSTEM POTASSIUM UPTAKE PROTEIN C"/>
    <property type="match status" value="1"/>
</dbReference>
<dbReference type="InterPro" id="IPR036721">
    <property type="entry name" value="RCK_C_sf"/>
</dbReference>
<dbReference type="Gene3D" id="3.40.50.720">
    <property type="entry name" value="NAD(P)-binding Rossmann-like Domain"/>
    <property type="match status" value="1"/>
</dbReference>
<dbReference type="RefSeq" id="WP_163298519.1">
    <property type="nucleotide sequence ID" value="NZ_JAAGRR010000052.1"/>
</dbReference>
<dbReference type="PANTHER" id="PTHR43833">
    <property type="entry name" value="POTASSIUM CHANNEL PROTEIN 2-RELATED-RELATED"/>
    <property type="match status" value="1"/>
</dbReference>
<keyword evidence="3" id="KW-1185">Reference proteome</keyword>
<evidence type="ECO:0000313" key="2">
    <source>
        <dbReference type="EMBL" id="NDY42379.1"/>
    </source>
</evidence>
<dbReference type="InterPro" id="IPR050721">
    <property type="entry name" value="Trk_Ktr_HKT_K-transport"/>
</dbReference>
<dbReference type="SUPFAM" id="SSF51735">
    <property type="entry name" value="NAD(P)-binding Rossmann-fold domains"/>
    <property type="match status" value="1"/>
</dbReference>
<dbReference type="SUPFAM" id="SSF116726">
    <property type="entry name" value="TrkA C-terminal domain-like"/>
    <property type="match status" value="1"/>
</dbReference>
<name>A0A6N9TMM0_DISTH</name>
<gene>
    <name evidence="2" type="ORF">G3N55_05925</name>
</gene>
<sequence>MKKPSESFAVLGLSKFGFQVAAELCRAGADVLAADRDPRLVQQVANLAGRAVAADLMDFAALEHLGVFEMDTVVIGLRHSFDVSVLLVNHLRQHTGVRRVVAQVDTREKGEALRLMGADLVVFPERDMADRVARQLLLPNLVDHIALSPETAIVEVPAPEGFVGKSLVELAIRSRFGVYVIGVKRAGDEEVTIAPPPSIRFRAGDTLLVLGRRDDLDRFVAEAAGGG</sequence>
<dbReference type="EMBL" id="JAAGRR010000052">
    <property type="protein sequence ID" value="NDY42379.1"/>
    <property type="molecule type" value="Genomic_DNA"/>
</dbReference>
<comment type="caution">
    <text evidence="2">The sequence shown here is derived from an EMBL/GenBank/DDBJ whole genome shotgun (WGS) entry which is preliminary data.</text>
</comment>
<accession>A0A6N9TMM0</accession>
<dbReference type="Pfam" id="PF02080">
    <property type="entry name" value="TrkA_C"/>
    <property type="match status" value="1"/>
</dbReference>
<proteinExistence type="predicted"/>
<evidence type="ECO:0000259" key="1">
    <source>
        <dbReference type="PROSITE" id="PS51202"/>
    </source>
</evidence>
<dbReference type="GO" id="GO:0006813">
    <property type="term" value="P:potassium ion transport"/>
    <property type="evidence" value="ECO:0007669"/>
    <property type="project" value="InterPro"/>
</dbReference>
<dbReference type="GO" id="GO:0008324">
    <property type="term" value="F:monoatomic cation transmembrane transporter activity"/>
    <property type="evidence" value="ECO:0007669"/>
    <property type="project" value="InterPro"/>
</dbReference>
<dbReference type="Gene3D" id="3.30.70.1450">
    <property type="entry name" value="Regulator of K+ conductance, C-terminal domain"/>
    <property type="match status" value="1"/>
</dbReference>